<dbReference type="SUPFAM" id="SSF69593">
    <property type="entry name" value="Glycerol-3-phosphate (1)-acyltransferase"/>
    <property type="match status" value="1"/>
</dbReference>
<evidence type="ECO:0000256" key="3">
    <source>
        <dbReference type="ARBA" id="ARBA00022679"/>
    </source>
</evidence>
<evidence type="ECO:0000256" key="2">
    <source>
        <dbReference type="ARBA" id="ARBA00010524"/>
    </source>
</evidence>
<evidence type="ECO:0000259" key="14">
    <source>
        <dbReference type="SMART" id="SM00563"/>
    </source>
</evidence>
<keyword evidence="9" id="KW-0012">Acyltransferase</keyword>
<accession>A0A427YLQ3</accession>
<dbReference type="AlphaFoldDB" id="A0A427YLQ3"/>
<evidence type="ECO:0000256" key="1">
    <source>
        <dbReference type="ARBA" id="ARBA00004137"/>
    </source>
</evidence>
<evidence type="ECO:0000256" key="6">
    <source>
        <dbReference type="ARBA" id="ARBA00023098"/>
    </source>
</evidence>
<dbReference type="Pfam" id="PF01553">
    <property type="entry name" value="Acyltransferase"/>
    <property type="match status" value="1"/>
</dbReference>
<dbReference type="GO" id="GO:0007007">
    <property type="term" value="P:inner mitochondrial membrane organization"/>
    <property type="evidence" value="ECO:0007669"/>
    <property type="project" value="TreeGrafter"/>
</dbReference>
<keyword evidence="3" id="KW-0808">Transferase</keyword>
<proteinExistence type="inferred from homology"/>
<evidence type="ECO:0000256" key="5">
    <source>
        <dbReference type="ARBA" id="ARBA00022792"/>
    </source>
</evidence>
<comment type="catalytic activity">
    <reaction evidence="11">
        <text>1'-[1,2-diacyl-sn-glycero-3-phospho],3'-[1-acyl-sn-glycero-3-phospho]-glycerol + a 1,2-diacyl-sn-glycero-3-phosphocholine = a cardiolipin + a 1-acyl-sn-glycero-3-phosphocholine</text>
        <dbReference type="Rhea" id="RHEA:33731"/>
        <dbReference type="ChEBI" id="CHEBI:57643"/>
        <dbReference type="ChEBI" id="CHEBI:58168"/>
        <dbReference type="ChEBI" id="CHEBI:62237"/>
        <dbReference type="ChEBI" id="CHEBI:64743"/>
    </reaction>
    <physiologicalReaction direction="left-to-right" evidence="11">
        <dbReference type="Rhea" id="RHEA:33732"/>
    </physiologicalReaction>
    <physiologicalReaction direction="right-to-left" evidence="11">
        <dbReference type="Rhea" id="RHEA:33733"/>
    </physiologicalReaction>
</comment>
<evidence type="ECO:0000256" key="10">
    <source>
        <dbReference type="ARBA" id="ARBA00024323"/>
    </source>
</evidence>
<dbReference type="PANTHER" id="PTHR12497">
    <property type="entry name" value="TAZ PROTEIN TAFAZZIN"/>
    <property type="match status" value="1"/>
</dbReference>
<gene>
    <name evidence="15" type="ORF">EHS25_009352</name>
</gene>
<evidence type="ECO:0000256" key="9">
    <source>
        <dbReference type="ARBA" id="ARBA00023315"/>
    </source>
</evidence>
<dbReference type="GO" id="GO:0005741">
    <property type="term" value="C:mitochondrial outer membrane"/>
    <property type="evidence" value="ECO:0007669"/>
    <property type="project" value="UniProtKB-SubCell"/>
</dbReference>
<feature type="chain" id="PRO_5019105257" description="Tafazzin family protein" evidence="13">
    <location>
        <begin position="21"/>
        <end position="360"/>
    </location>
</feature>
<organism evidence="15 16">
    <name type="scientific">Saitozyma podzolica</name>
    <dbReference type="NCBI Taxonomy" id="1890683"/>
    <lineage>
        <taxon>Eukaryota</taxon>
        <taxon>Fungi</taxon>
        <taxon>Dikarya</taxon>
        <taxon>Basidiomycota</taxon>
        <taxon>Agaricomycotina</taxon>
        <taxon>Tremellomycetes</taxon>
        <taxon>Tremellales</taxon>
        <taxon>Trimorphomycetaceae</taxon>
        <taxon>Saitozyma</taxon>
    </lineage>
</organism>
<keyword evidence="5" id="KW-0999">Mitochondrion inner membrane</keyword>
<evidence type="ECO:0000313" key="15">
    <source>
        <dbReference type="EMBL" id="RSH91981.1"/>
    </source>
</evidence>
<dbReference type="EMBL" id="RSCD01000007">
    <property type="protein sequence ID" value="RSH91981.1"/>
    <property type="molecule type" value="Genomic_DNA"/>
</dbReference>
<evidence type="ECO:0000256" key="7">
    <source>
        <dbReference type="ARBA" id="ARBA00023128"/>
    </source>
</evidence>
<keyword evidence="8" id="KW-0472">Membrane</keyword>
<dbReference type="InterPro" id="IPR000872">
    <property type="entry name" value="Tafazzin"/>
</dbReference>
<name>A0A427YLQ3_9TREE</name>
<dbReference type="OrthoDB" id="193467at2759"/>
<keyword evidence="4" id="KW-1000">Mitochondrion outer membrane</keyword>
<dbReference type="CDD" id="cd07989">
    <property type="entry name" value="LPLAT_AGPAT-like"/>
    <property type="match status" value="1"/>
</dbReference>
<dbReference type="InterPro" id="IPR002123">
    <property type="entry name" value="Plipid/glycerol_acylTrfase"/>
</dbReference>
<evidence type="ECO:0000256" key="11">
    <source>
        <dbReference type="ARBA" id="ARBA00047906"/>
    </source>
</evidence>
<reference evidence="15 16" key="1">
    <citation type="submission" date="2018-11" db="EMBL/GenBank/DDBJ databases">
        <title>Genome sequence of Saitozyma podzolica DSM 27192.</title>
        <authorList>
            <person name="Aliyu H."/>
            <person name="Gorte O."/>
            <person name="Ochsenreither K."/>
        </authorList>
    </citation>
    <scope>NUCLEOTIDE SEQUENCE [LARGE SCALE GENOMIC DNA]</scope>
    <source>
        <strain evidence="15 16">DSM 27192</strain>
    </source>
</reference>
<comment type="caution">
    <text evidence="15">The sequence shown here is derived from an EMBL/GenBank/DDBJ whole genome shotgun (WGS) entry which is preliminary data.</text>
</comment>
<feature type="domain" description="Phospholipid/glycerol acyltransferase" evidence="14">
    <location>
        <begin position="67"/>
        <end position="182"/>
    </location>
</feature>
<dbReference type="PANTHER" id="PTHR12497:SF0">
    <property type="entry name" value="TAFAZZIN"/>
    <property type="match status" value="1"/>
</dbReference>
<dbReference type="GO" id="GO:0035965">
    <property type="term" value="P:cardiolipin acyl-chain remodeling"/>
    <property type="evidence" value="ECO:0007669"/>
    <property type="project" value="TreeGrafter"/>
</dbReference>
<evidence type="ECO:0000256" key="8">
    <source>
        <dbReference type="ARBA" id="ARBA00023136"/>
    </source>
</evidence>
<dbReference type="GO" id="GO:0047184">
    <property type="term" value="F:1-acylglycerophosphocholine O-acyltransferase activity"/>
    <property type="evidence" value="ECO:0007669"/>
    <property type="project" value="TreeGrafter"/>
</dbReference>
<keyword evidence="6" id="KW-0443">Lipid metabolism</keyword>
<dbReference type="SMART" id="SM00563">
    <property type="entry name" value="PlsC"/>
    <property type="match status" value="1"/>
</dbReference>
<dbReference type="Proteomes" id="UP000279259">
    <property type="component" value="Unassembled WGS sequence"/>
</dbReference>
<evidence type="ECO:0000256" key="12">
    <source>
        <dbReference type="RuleBase" id="RU365062"/>
    </source>
</evidence>
<comment type="similarity">
    <text evidence="2 12">Belongs to the taffazin family.</text>
</comment>
<comment type="subcellular location">
    <subcellularLocation>
        <location evidence="1">Mitochondrion inner membrane</location>
        <topology evidence="1">Peripheral membrane protein</topology>
        <orientation evidence="1">Intermembrane side</orientation>
    </subcellularLocation>
    <subcellularLocation>
        <location evidence="10">Mitochondrion outer membrane</location>
        <topology evidence="10">Peripheral membrane protein</topology>
        <orientation evidence="10">Intermembrane side</orientation>
    </subcellularLocation>
</comment>
<feature type="signal peptide" evidence="13">
    <location>
        <begin position="1"/>
        <end position="20"/>
    </location>
</feature>
<evidence type="ECO:0000256" key="13">
    <source>
        <dbReference type="SAM" id="SignalP"/>
    </source>
</evidence>
<sequence length="360" mass="39257">MAPTFASALTLSAVALGCRAFTRLGTKRFDVQGLPILLDALKEPASRKGKERERIVLGENGEEIRRGIVTDVVNDASVHYPALRIATAPSDIMFTNPYFSRFFTLGQVIETYRGGGIFQPAVDEAVRLLQSGEWIHIFPEGKINQPTINPDGGLFRFKWGVGRIIMDSSIMPEIIPIWISALILFRLWLLSTHTNSRVLCTFRISTLAAPTRVTVPSDPAGFDQIMDERRGYPRPIPRPGASVSITVGSPLTPRISPLVDSWRAATKQLGRPPGEAGAAGAVGASGCIGEVGSGNGDWAARANGEHPGGKEAEESMRIKICEILQEGVRELGESVERKEGRMERGEWCHSSRRGGGMRVW</sequence>
<keyword evidence="16" id="KW-1185">Reference proteome</keyword>
<dbReference type="STRING" id="1890683.A0A427YLQ3"/>
<evidence type="ECO:0000313" key="16">
    <source>
        <dbReference type="Proteomes" id="UP000279259"/>
    </source>
</evidence>
<dbReference type="GO" id="GO:0005743">
    <property type="term" value="C:mitochondrial inner membrane"/>
    <property type="evidence" value="ECO:0007669"/>
    <property type="project" value="UniProtKB-SubCell"/>
</dbReference>
<protein>
    <recommendedName>
        <fullName evidence="12">Tafazzin family protein</fullName>
    </recommendedName>
</protein>
<evidence type="ECO:0000256" key="4">
    <source>
        <dbReference type="ARBA" id="ARBA00022787"/>
    </source>
</evidence>
<keyword evidence="7" id="KW-0496">Mitochondrion</keyword>
<keyword evidence="13" id="KW-0732">Signal</keyword>
<dbReference type="PRINTS" id="PR00979">
    <property type="entry name" value="TAFAZZIN"/>
</dbReference>